<organism evidence="1 2">
    <name type="scientific">Rhododendron molle</name>
    <name type="common">Chinese azalea</name>
    <name type="synonym">Azalea mollis</name>
    <dbReference type="NCBI Taxonomy" id="49168"/>
    <lineage>
        <taxon>Eukaryota</taxon>
        <taxon>Viridiplantae</taxon>
        <taxon>Streptophyta</taxon>
        <taxon>Embryophyta</taxon>
        <taxon>Tracheophyta</taxon>
        <taxon>Spermatophyta</taxon>
        <taxon>Magnoliopsida</taxon>
        <taxon>eudicotyledons</taxon>
        <taxon>Gunneridae</taxon>
        <taxon>Pentapetalae</taxon>
        <taxon>asterids</taxon>
        <taxon>Ericales</taxon>
        <taxon>Ericaceae</taxon>
        <taxon>Ericoideae</taxon>
        <taxon>Rhodoreae</taxon>
        <taxon>Rhododendron</taxon>
    </lineage>
</organism>
<evidence type="ECO:0000313" key="1">
    <source>
        <dbReference type="EMBL" id="KAI8531321.1"/>
    </source>
</evidence>
<accession>A0ACC0LSQ4</accession>
<gene>
    <name evidence="1" type="ORF">RHMOL_Rhmol11G0127700</name>
</gene>
<protein>
    <submittedName>
        <fullName evidence="1">Uncharacterized protein</fullName>
    </submittedName>
</protein>
<keyword evidence="2" id="KW-1185">Reference proteome</keyword>
<name>A0ACC0LSQ4_RHOML</name>
<dbReference type="EMBL" id="CM046398">
    <property type="protein sequence ID" value="KAI8531321.1"/>
    <property type="molecule type" value="Genomic_DNA"/>
</dbReference>
<comment type="caution">
    <text evidence="1">The sequence shown here is derived from an EMBL/GenBank/DDBJ whole genome shotgun (WGS) entry which is preliminary data.</text>
</comment>
<evidence type="ECO:0000313" key="2">
    <source>
        <dbReference type="Proteomes" id="UP001062846"/>
    </source>
</evidence>
<reference evidence="1" key="1">
    <citation type="submission" date="2022-02" db="EMBL/GenBank/DDBJ databases">
        <title>Plant Genome Project.</title>
        <authorList>
            <person name="Zhang R.-G."/>
        </authorList>
    </citation>
    <scope>NUCLEOTIDE SEQUENCE</scope>
    <source>
        <strain evidence="1">AT1</strain>
    </source>
</reference>
<proteinExistence type="predicted"/>
<sequence>MHVISESRTGTGSAPEFVGRCTKSARERETSWGPFTTRAHFSKQRGSMAEVEEDPHSSTVKKESEEEEEEDPDTILGFSLVQERARKGRKLKSSETIDTQLESPAPSVDTNPAQQRVTNQAKKPIETISDPSVAIGIPPVEIGSTQSIETNLATQTSVHELRQTRGTQPDMPLDIISTPSVDTNLVEQRIRPITSTSGLVNQDRVYQSLHMTQPVLCAILRLQAKLGTLLFDSSYSINEAEKPVSFDFEDTMTDLFPKALTCKELNPQPLKCARSSHQADPVQILKLHLLRYI</sequence>
<dbReference type="Proteomes" id="UP001062846">
    <property type="component" value="Chromosome 11"/>
</dbReference>